<keyword evidence="2" id="KW-0489">Methyltransferase</keyword>
<keyword evidence="2" id="KW-0808">Transferase</keyword>
<comment type="caution">
    <text evidence="2">The sequence shown here is derived from an EMBL/GenBank/DDBJ whole genome shotgun (WGS) entry which is preliminary data.</text>
</comment>
<feature type="domain" description="Methyltransferase type 12" evidence="1">
    <location>
        <begin position="49"/>
        <end position="143"/>
    </location>
</feature>
<protein>
    <submittedName>
        <fullName evidence="2">Methyltransferase domain-containing protein</fullName>
    </submittedName>
</protein>
<name>A0A6I4TTR1_9SPHN</name>
<dbReference type="GO" id="GO:0032259">
    <property type="term" value="P:methylation"/>
    <property type="evidence" value="ECO:0007669"/>
    <property type="project" value="UniProtKB-KW"/>
</dbReference>
<dbReference type="InterPro" id="IPR029063">
    <property type="entry name" value="SAM-dependent_MTases_sf"/>
</dbReference>
<dbReference type="AlphaFoldDB" id="A0A6I4TTR1"/>
<dbReference type="PANTHER" id="PTHR43464">
    <property type="entry name" value="METHYLTRANSFERASE"/>
    <property type="match status" value="1"/>
</dbReference>
<dbReference type="EMBL" id="WTYJ01000001">
    <property type="protein sequence ID" value="MXO98257.1"/>
    <property type="molecule type" value="Genomic_DNA"/>
</dbReference>
<dbReference type="RefSeq" id="WP_161389915.1">
    <property type="nucleotide sequence ID" value="NZ_JBHSCP010000001.1"/>
</dbReference>
<dbReference type="SUPFAM" id="SSF53335">
    <property type="entry name" value="S-adenosyl-L-methionine-dependent methyltransferases"/>
    <property type="match status" value="1"/>
</dbReference>
<evidence type="ECO:0000313" key="2">
    <source>
        <dbReference type="EMBL" id="MXO98257.1"/>
    </source>
</evidence>
<dbReference type="PANTHER" id="PTHR43464:SF58">
    <property type="entry name" value="BLR7975 PROTEIN"/>
    <property type="match status" value="1"/>
</dbReference>
<dbReference type="Gene3D" id="3.40.50.150">
    <property type="entry name" value="Vaccinia Virus protein VP39"/>
    <property type="match status" value="1"/>
</dbReference>
<dbReference type="InterPro" id="IPR013217">
    <property type="entry name" value="Methyltransf_12"/>
</dbReference>
<dbReference type="Proteomes" id="UP000469430">
    <property type="component" value="Unassembled WGS sequence"/>
</dbReference>
<evidence type="ECO:0000313" key="3">
    <source>
        <dbReference type="Proteomes" id="UP000469430"/>
    </source>
</evidence>
<proteinExistence type="predicted"/>
<dbReference type="OrthoDB" id="213472at2"/>
<organism evidence="2 3">
    <name type="scientific">Croceibacterium xixiisoli</name>
    <dbReference type="NCBI Taxonomy" id="1476466"/>
    <lineage>
        <taxon>Bacteria</taxon>
        <taxon>Pseudomonadati</taxon>
        <taxon>Pseudomonadota</taxon>
        <taxon>Alphaproteobacteria</taxon>
        <taxon>Sphingomonadales</taxon>
        <taxon>Erythrobacteraceae</taxon>
        <taxon>Croceibacterium</taxon>
    </lineage>
</organism>
<reference evidence="2 3" key="1">
    <citation type="submission" date="2019-12" db="EMBL/GenBank/DDBJ databases">
        <title>Genomic-based taxomic classification of the family Erythrobacteraceae.</title>
        <authorList>
            <person name="Xu L."/>
        </authorList>
    </citation>
    <scope>NUCLEOTIDE SEQUENCE [LARGE SCALE GENOMIC DNA]</scope>
    <source>
        <strain evidence="2 3">S36</strain>
    </source>
</reference>
<gene>
    <name evidence="2" type="ORF">GRI97_04570</name>
</gene>
<evidence type="ECO:0000259" key="1">
    <source>
        <dbReference type="Pfam" id="PF08242"/>
    </source>
</evidence>
<dbReference type="CDD" id="cd02440">
    <property type="entry name" value="AdoMet_MTases"/>
    <property type="match status" value="1"/>
</dbReference>
<keyword evidence="3" id="KW-1185">Reference proteome</keyword>
<sequence>MAATQLFHDPTMVAGYAQDAPRKVPGLADLHRMAILLLAECARPNAHVLVLGAGGGLELKAFADAQPHWHLHGVDPSAAMLDIARQVLAPLPDRIDLQQGYIEDAPQTAFDGATCLLTLHFLEPAERLRVLQQLRLRLKPGAPLVVAHHSQPPGADPHRWMTFSAAFAIPTIDFPAAAASAETMVARLPLLSMAEEEALLREAGFADVALFYAGFSFRGWVAYAAGDAAVTM</sequence>
<dbReference type="GO" id="GO:0008168">
    <property type="term" value="F:methyltransferase activity"/>
    <property type="evidence" value="ECO:0007669"/>
    <property type="project" value="UniProtKB-KW"/>
</dbReference>
<dbReference type="Pfam" id="PF08242">
    <property type="entry name" value="Methyltransf_12"/>
    <property type="match status" value="1"/>
</dbReference>
<accession>A0A6I4TTR1</accession>